<dbReference type="PANTHER" id="PTHR10868:SF1">
    <property type="entry name" value="SIGMA NON-OPIOID INTRACELLULAR RECEPTOR 1"/>
    <property type="match status" value="1"/>
</dbReference>
<keyword evidence="3 8" id="KW-0812">Transmembrane</keyword>
<keyword evidence="6 8" id="KW-0472">Membrane</keyword>
<evidence type="ECO:0000256" key="7">
    <source>
        <dbReference type="SAM" id="MobiDB-lite"/>
    </source>
</evidence>
<keyword evidence="10" id="KW-1185">Reference proteome</keyword>
<comment type="subcellular location">
    <subcellularLocation>
        <location evidence="1">Endoplasmic reticulum membrane</location>
    </subcellularLocation>
</comment>
<evidence type="ECO:0000313" key="9">
    <source>
        <dbReference type="EMBL" id="KAK6929944.1"/>
    </source>
</evidence>
<dbReference type="PANTHER" id="PTHR10868">
    <property type="entry name" value="SIGMA 1-TYPE OPIOID RECEPTOR-RELATED"/>
    <property type="match status" value="1"/>
</dbReference>
<proteinExistence type="inferred from homology"/>
<feature type="transmembrane region" description="Helical" evidence="8">
    <location>
        <begin position="154"/>
        <end position="176"/>
    </location>
</feature>
<reference evidence="9 10" key="1">
    <citation type="submission" date="2023-12" db="EMBL/GenBank/DDBJ databases">
        <title>A high-quality genome assembly for Dillenia turbinata (Dilleniales).</title>
        <authorList>
            <person name="Chanderbali A."/>
        </authorList>
    </citation>
    <scope>NUCLEOTIDE SEQUENCE [LARGE SCALE GENOMIC DNA]</scope>
    <source>
        <strain evidence="9">LSX21</strain>
        <tissue evidence="9">Leaf</tissue>
    </source>
</reference>
<evidence type="ECO:0000256" key="4">
    <source>
        <dbReference type="ARBA" id="ARBA00022824"/>
    </source>
</evidence>
<accession>A0AAN8VE05</accession>
<name>A0AAN8VE05_9MAGN</name>
<feature type="compositionally biased region" description="Basic and acidic residues" evidence="7">
    <location>
        <begin position="14"/>
        <end position="23"/>
    </location>
</feature>
<dbReference type="EMBL" id="JBAMMX010000012">
    <property type="protein sequence ID" value="KAK6929944.1"/>
    <property type="molecule type" value="Genomic_DNA"/>
</dbReference>
<dbReference type="InterPro" id="IPR006716">
    <property type="entry name" value="ERG2_sigma1_rcpt-like"/>
</dbReference>
<feature type="non-terminal residue" evidence="9">
    <location>
        <position position="1"/>
    </location>
</feature>
<keyword evidence="5 8" id="KW-1133">Transmembrane helix</keyword>
<organism evidence="9 10">
    <name type="scientific">Dillenia turbinata</name>
    <dbReference type="NCBI Taxonomy" id="194707"/>
    <lineage>
        <taxon>Eukaryota</taxon>
        <taxon>Viridiplantae</taxon>
        <taxon>Streptophyta</taxon>
        <taxon>Embryophyta</taxon>
        <taxon>Tracheophyta</taxon>
        <taxon>Spermatophyta</taxon>
        <taxon>Magnoliopsida</taxon>
        <taxon>eudicotyledons</taxon>
        <taxon>Gunneridae</taxon>
        <taxon>Pentapetalae</taxon>
        <taxon>Dilleniales</taxon>
        <taxon>Dilleniaceae</taxon>
        <taxon>Dillenia</taxon>
    </lineage>
</organism>
<sequence>KKAQHPQKMTHQNPKQEDQETMKKTLQASISSSSSTTASTASAESDQSEFRDSGYFLGCRKDANCHCEMCLASINATLDLMPASAHRSSLTKLSASKPNLQKTPISFNGSSVTPTPKHSNRWNLASPALKSTAKISFKEEKEEKKRRWDLGLKILRLILCMSLIFGSEFGVSWMALKVLKPKLSTDLVRDLVEQSSGVQDLSGRLSFLKTNLEGFVNVEVSNCSIHSSSSWGIHQDGLMLHSKCVFYKSVAEEVSIWGWPLQTSGLLTAGLSSRSFIVLSGRLTEWLDGNDMYLIREVNDSWVQGKWRASVIHLDPNTRIIEYRRSVIMENSGMFSAAFELLEFSTSRLVKRMKKQFWLSFVFGEAYGINFRSDASFAVPT</sequence>
<dbReference type="AlphaFoldDB" id="A0AAN8VE05"/>
<evidence type="ECO:0000256" key="6">
    <source>
        <dbReference type="ARBA" id="ARBA00023136"/>
    </source>
</evidence>
<keyword evidence="4" id="KW-0256">Endoplasmic reticulum</keyword>
<evidence type="ECO:0000256" key="3">
    <source>
        <dbReference type="ARBA" id="ARBA00022692"/>
    </source>
</evidence>
<protein>
    <submittedName>
        <fullName evidence="9">Uncharacterized protein</fullName>
    </submittedName>
</protein>
<dbReference type="Proteomes" id="UP001370490">
    <property type="component" value="Unassembled WGS sequence"/>
</dbReference>
<feature type="region of interest" description="Disordered" evidence="7">
    <location>
        <begin position="1"/>
        <end position="45"/>
    </location>
</feature>
<comment type="similarity">
    <text evidence="2">Belongs to the ERG2 family.</text>
</comment>
<evidence type="ECO:0000256" key="5">
    <source>
        <dbReference type="ARBA" id="ARBA00022989"/>
    </source>
</evidence>
<evidence type="ECO:0000256" key="1">
    <source>
        <dbReference type="ARBA" id="ARBA00004586"/>
    </source>
</evidence>
<gene>
    <name evidence="9" type="ORF">RJ641_004038</name>
</gene>
<comment type="caution">
    <text evidence="9">The sequence shown here is derived from an EMBL/GenBank/DDBJ whole genome shotgun (WGS) entry which is preliminary data.</text>
</comment>
<evidence type="ECO:0000313" key="10">
    <source>
        <dbReference type="Proteomes" id="UP001370490"/>
    </source>
</evidence>
<feature type="compositionally biased region" description="Low complexity" evidence="7">
    <location>
        <begin position="28"/>
        <end position="45"/>
    </location>
</feature>
<evidence type="ECO:0000256" key="8">
    <source>
        <dbReference type="SAM" id="Phobius"/>
    </source>
</evidence>
<dbReference type="GO" id="GO:0005789">
    <property type="term" value="C:endoplasmic reticulum membrane"/>
    <property type="evidence" value="ECO:0007669"/>
    <property type="project" value="UniProtKB-SubCell"/>
</dbReference>
<evidence type="ECO:0000256" key="2">
    <source>
        <dbReference type="ARBA" id="ARBA00007141"/>
    </source>
</evidence>